<dbReference type="Pfam" id="PF07963">
    <property type="entry name" value="N_methyl"/>
    <property type="match status" value="1"/>
</dbReference>
<dbReference type="OrthoDB" id="242858at2"/>
<sequence>MCRKSAFTLVELLVVIAIIGILVGLLLPAVQAAREAARKASCKNNLRQIGIALHQYHDAHQSLPTGCIEWRAYRAPPTRRQFAWSALLLPFLEQSNLHQQIDFNVPYDAPANAPAAATRLQVFECPTAPNRQLLRAQTDYAGLYGEIINDRISDDGIFLYDQRIAFRDIRDGLSNTLAVSEDVGGPDSEWINGRNVFVQSGGINDPQAWIGDNEIRSQHTGGAMLLHCDSHVDFLSESIDRQILGAMITRATGDIVQLPQ</sequence>
<organism evidence="2 3">
    <name type="scientific">Aureliella helgolandensis</name>
    <dbReference type="NCBI Taxonomy" id="2527968"/>
    <lineage>
        <taxon>Bacteria</taxon>
        <taxon>Pseudomonadati</taxon>
        <taxon>Planctomycetota</taxon>
        <taxon>Planctomycetia</taxon>
        <taxon>Pirellulales</taxon>
        <taxon>Pirellulaceae</taxon>
        <taxon>Aureliella</taxon>
    </lineage>
</organism>
<dbReference type="InterPro" id="IPR045584">
    <property type="entry name" value="Pilin-like"/>
</dbReference>
<dbReference type="InterPro" id="IPR011453">
    <property type="entry name" value="DUF1559"/>
</dbReference>
<dbReference type="NCBIfam" id="TIGR04294">
    <property type="entry name" value="pre_pil_HX9DG"/>
    <property type="match status" value="1"/>
</dbReference>
<dbReference type="InterPro" id="IPR012902">
    <property type="entry name" value="N_methyl_site"/>
</dbReference>
<proteinExistence type="predicted"/>
<dbReference type="SUPFAM" id="SSF54523">
    <property type="entry name" value="Pili subunits"/>
    <property type="match status" value="1"/>
</dbReference>
<dbReference type="EMBL" id="CP036298">
    <property type="protein sequence ID" value="QDV27907.1"/>
    <property type="molecule type" value="Genomic_DNA"/>
</dbReference>
<evidence type="ECO:0000313" key="2">
    <source>
        <dbReference type="EMBL" id="QDV27907.1"/>
    </source>
</evidence>
<evidence type="ECO:0000313" key="3">
    <source>
        <dbReference type="Proteomes" id="UP000318017"/>
    </source>
</evidence>
<dbReference type="Proteomes" id="UP000318017">
    <property type="component" value="Chromosome"/>
</dbReference>
<keyword evidence="3" id="KW-1185">Reference proteome</keyword>
<feature type="domain" description="DUF1559" evidence="1">
    <location>
        <begin position="31"/>
        <end position="242"/>
    </location>
</feature>
<dbReference type="PANTHER" id="PTHR30093:SF2">
    <property type="entry name" value="TYPE II SECRETION SYSTEM PROTEIN H"/>
    <property type="match status" value="1"/>
</dbReference>
<dbReference type="InterPro" id="IPR027558">
    <property type="entry name" value="Pre_pil_HX9DG_C"/>
</dbReference>
<dbReference type="PANTHER" id="PTHR30093">
    <property type="entry name" value="GENERAL SECRETION PATHWAY PROTEIN G"/>
    <property type="match status" value="1"/>
</dbReference>
<dbReference type="KEGG" id="ahel:Q31a_63000"/>
<name>A0A518GH45_9BACT</name>
<dbReference type="Gene3D" id="3.30.700.10">
    <property type="entry name" value="Glycoprotein, Type 4 Pilin"/>
    <property type="match status" value="1"/>
</dbReference>
<accession>A0A518GH45</accession>
<evidence type="ECO:0000259" key="1">
    <source>
        <dbReference type="Pfam" id="PF07596"/>
    </source>
</evidence>
<dbReference type="NCBIfam" id="TIGR02532">
    <property type="entry name" value="IV_pilin_GFxxxE"/>
    <property type="match status" value="1"/>
</dbReference>
<dbReference type="AlphaFoldDB" id="A0A518GH45"/>
<dbReference type="RefSeq" id="WP_145086032.1">
    <property type="nucleotide sequence ID" value="NZ_CP036298.1"/>
</dbReference>
<reference evidence="2 3" key="1">
    <citation type="submission" date="2019-02" db="EMBL/GenBank/DDBJ databases">
        <title>Deep-cultivation of Planctomycetes and their phenomic and genomic characterization uncovers novel biology.</title>
        <authorList>
            <person name="Wiegand S."/>
            <person name="Jogler M."/>
            <person name="Boedeker C."/>
            <person name="Pinto D."/>
            <person name="Vollmers J."/>
            <person name="Rivas-Marin E."/>
            <person name="Kohn T."/>
            <person name="Peeters S.H."/>
            <person name="Heuer A."/>
            <person name="Rast P."/>
            <person name="Oberbeckmann S."/>
            <person name="Bunk B."/>
            <person name="Jeske O."/>
            <person name="Meyerdierks A."/>
            <person name="Storesund J.E."/>
            <person name="Kallscheuer N."/>
            <person name="Luecker S."/>
            <person name="Lage O.M."/>
            <person name="Pohl T."/>
            <person name="Merkel B.J."/>
            <person name="Hornburger P."/>
            <person name="Mueller R.-W."/>
            <person name="Bruemmer F."/>
            <person name="Labrenz M."/>
            <person name="Spormann A.M."/>
            <person name="Op den Camp H."/>
            <person name="Overmann J."/>
            <person name="Amann R."/>
            <person name="Jetten M.S.M."/>
            <person name="Mascher T."/>
            <person name="Medema M.H."/>
            <person name="Devos D.P."/>
            <person name="Kaster A.-K."/>
            <person name="Ovreas L."/>
            <person name="Rohde M."/>
            <person name="Galperin M.Y."/>
            <person name="Jogler C."/>
        </authorList>
    </citation>
    <scope>NUCLEOTIDE SEQUENCE [LARGE SCALE GENOMIC DNA]</scope>
    <source>
        <strain evidence="2 3">Q31a</strain>
    </source>
</reference>
<gene>
    <name evidence="2" type="ORF">Q31a_63000</name>
</gene>
<dbReference type="Pfam" id="PF07596">
    <property type="entry name" value="SBP_bac_10"/>
    <property type="match status" value="1"/>
</dbReference>
<protein>
    <recommendedName>
        <fullName evidence="1">DUF1559 domain-containing protein</fullName>
    </recommendedName>
</protein>